<evidence type="ECO:0000256" key="4">
    <source>
        <dbReference type="ARBA" id="ARBA00023136"/>
    </source>
</evidence>
<protein>
    <recommendedName>
        <fullName evidence="8">Glucose receptor Git3 N-terminal domain-containing protein</fullName>
    </recommendedName>
</protein>
<dbReference type="Proteomes" id="UP000813824">
    <property type="component" value="Unassembled WGS sequence"/>
</dbReference>
<dbReference type="GO" id="GO:0007189">
    <property type="term" value="P:adenylate cyclase-activating G protein-coupled receptor signaling pathway"/>
    <property type="evidence" value="ECO:0007669"/>
    <property type="project" value="TreeGrafter"/>
</dbReference>
<name>A0A8K0URN7_9AGAR</name>
<feature type="transmembrane region" description="Helical" evidence="5">
    <location>
        <begin position="197"/>
        <end position="217"/>
    </location>
</feature>
<feature type="transmembrane region" description="Helical" evidence="5">
    <location>
        <begin position="238"/>
        <end position="256"/>
    </location>
</feature>
<evidence type="ECO:0000256" key="3">
    <source>
        <dbReference type="ARBA" id="ARBA00022989"/>
    </source>
</evidence>
<evidence type="ECO:0000256" key="5">
    <source>
        <dbReference type="SAM" id="Phobius"/>
    </source>
</evidence>
<evidence type="ECO:0000313" key="6">
    <source>
        <dbReference type="EMBL" id="KAH8102518.1"/>
    </source>
</evidence>
<feature type="transmembrane region" description="Helical" evidence="5">
    <location>
        <begin position="116"/>
        <end position="137"/>
    </location>
</feature>
<comment type="subcellular location">
    <subcellularLocation>
        <location evidence="1">Membrane</location>
        <topology evidence="1">Multi-pass membrane protein</topology>
    </subcellularLocation>
</comment>
<gene>
    <name evidence="6" type="ORF">BXZ70DRAFT_1006435</name>
</gene>
<evidence type="ECO:0008006" key="8">
    <source>
        <dbReference type="Google" id="ProtNLM"/>
    </source>
</evidence>
<dbReference type="AlphaFoldDB" id="A0A8K0URN7"/>
<accession>A0A8K0URN7</accession>
<sequence>MATTPSSDLDTCNVPKVFPFSIRLGLIFITQAAGLSAIAIVCLLMYIAYSAVTWRKGATRRWSMGTHVHWYFLSLLVSDLIQAIGGLLNIEWIRHAGVVEGSVCTTQGVLKQLGDVGVALASLAIAVHTFSAVVLGWRPKHNYTVAIGVLGTIWLFLFLIVVVSLTVHNGPRYYGDTQYWCWITSSYPAQRIALEYVWMWTTALINIILYIPITLVLKGVISTSGGRLKIILQPKCSGTPLSILALSVLPIAIVRWDSFLGHCIPWPATVASDVIFACSGLLNVLLFTVTRPGLIPHRQSTQDISMRTGTLSTLSPPRSFSIVSTPSPTQPHRYIPGAMGLGEIVDEPQSFRVQIASTLHTRYDLEKDLT</sequence>
<dbReference type="PANTHER" id="PTHR23112">
    <property type="entry name" value="G PROTEIN-COUPLED RECEPTOR 157-RELATED"/>
    <property type="match status" value="1"/>
</dbReference>
<dbReference type="SUPFAM" id="SSF81321">
    <property type="entry name" value="Family A G protein-coupled receptor-like"/>
    <property type="match status" value="1"/>
</dbReference>
<evidence type="ECO:0000256" key="2">
    <source>
        <dbReference type="ARBA" id="ARBA00022692"/>
    </source>
</evidence>
<keyword evidence="7" id="KW-1185">Reference proteome</keyword>
<comment type="caution">
    <text evidence="6">The sequence shown here is derived from an EMBL/GenBank/DDBJ whole genome shotgun (WGS) entry which is preliminary data.</text>
</comment>
<dbReference type="Gene3D" id="1.20.1070.10">
    <property type="entry name" value="Rhodopsin 7-helix transmembrane proteins"/>
    <property type="match status" value="1"/>
</dbReference>
<dbReference type="GO" id="GO:0004930">
    <property type="term" value="F:G protein-coupled receptor activity"/>
    <property type="evidence" value="ECO:0007669"/>
    <property type="project" value="TreeGrafter"/>
</dbReference>
<feature type="transmembrane region" description="Helical" evidence="5">
    <location>
        <begin position="70"/>
        <end position="90"/>
    </location>
</feature>
<evidence type="ECO:0000313" key="7">
    <source>
        <dbReference type="Proteomes" id="UP000813824"/>
    </source>
</evidence>
<keyword evidence="2 5" id="KW-0812">Transmembrane</keyword>
<feature type="transmembrane region" description="Helical" evidence="5">
    <location>
        <begin position="268"/>
        <end position="289"/>
    </location>
</feature>
<dbReference type="PANTHER" id="PTHR23112:SF37">
    <property type="entry name" value="G PROTEIN-COUPLED RECEPTOR GPR1"/>
    <property type="match status" value="1"/>
</dbReference>
<dbReference type="OrthoDB" id="100006at2759"/>
<reference evidence="6" key="1">
    <citation type="journal article" date="2021" name="New Phytol.">
        <title>Evolutionary innovations through gain and loss of genes in the ectomycorrhizal Boletales.</title>
        <authorList>
            <person name="Wu G."/>
            <person name="Miyauchi S."/>
            <person name="Morin E."/>
            <person name="Kuo A."/>
            <person name="Drula E."/>
            <person name="Varga T."/>
            <person name="Kohler A."/>
            <person name="Feng B."/>
            <person name="Cao Y."/>
            <person name="Lipzen A."/>
            <person name="Daum C."/>
            <person name="Hundley H."/>
            <person name="Pangilinan J."/>
            <person name="Johnson J."/>
            <person name="Barry K."/>
            <person name="LaButti K."/>
            <person name="Ng V."/>
            <person name="Ahrendt S."/>
            <person name="Min B."/>
            <person name="Choi I.G."/>
            <person name="Park H."/>
            <person name="Plett J.M."/>
            <person name="Magnuson J."/>
            <person name="Spatafora J.W."/>
            <person name="Nagy L.G."/>
            <person name="Henrissat B."/>
            <person name="Grigoriev I.V."/>
            <person name="Yang Z.L."/>
            <person name="Xu J."/>
            <person name="Martin F.M."/>
        </authorList>
    </citation>
    <scope>NUCLEOTIDE SEQUENCE</scope>
    <source>
        <strain evidence="6">KKN 215</strain>
    </source>
</reference>
<keyword evidence="4 5" id="KW-0472">Membrane</keyword>
<organism evidence="6 7">
    <name type="scientific">Cristinia sonorae</name>
    <dbReference type="NCBI Taxonomy" id="1940300"/>
    <lineage>
        <taxon>Eukaryota</taxon>
        <taxon>Fungi</taxon>
        <taxon>Dikarya</taxon>
        <taxon>Basidiomycota</taxon>
        <taxon>Agaricomycotina</taxon>
        <taxon>Agaricomycetes</taxon>
        <taxon>Agaricomycetidae</taxon>
        <taxon>Agaricales</taxon>
        <taxon>Pleurotineae</taxon>
        <taxon>Stephanosporaceae</taxon>
        <taxon>Cristinia</taxon>
    </lineage>
</organism>
<evidence type="ECO:0000256" key="1">
    <source>
        <dbReference type="ARBA" id="ARBA00004141"/>
    </source>
</evidence>
<feature type="transmembrane region" description="Helical" evidence="5">
    <location>
        <begin position="20"/>
        <end position="49"/>
    </location>
</feature>
<dbReference type="EMBL" id="JAEVFJ010000009">
    <property type="protein sequence ID" value="KAH8102518.1"/>
    <property type="molecule type" value="Genomic_DNA"/>
</dbReference>
<proteinExistence type="predicted"/>
<feature type="transmembrane region" description="Helical" evidence="5">
    <location>
        <begin position="144"/>
        <end position="167"/>
    </location>
</feature>
<keyword evidence="3 5" id="KW-1133">Transmembrane helix</keyword>
<dbReference type="GO" id="GO:0005886">
    <property type="term" value="C:plasma membrane"/>
    <property type="evidence" value="ECO:0007669"/>
    <property type="project" value="TreeGrafter"/>
</dbReference>